<keyword evidence="2" id="KW-1185">Reference proteome</keyword>
<dbReference type="Pfam" id="PF14106">
    <property type="entry name" value="DUF4279"/>
    <property type="match status" value="1"/>
</dbReference>
<sequence>MNKTSVMVEFTLTGDQFNPDFIAERLEIKPNEIYYKGEQAKHRKAVRKETCWSINTGYQESLDVNIQLRDVIEKIRPKKNDLKELQVENNLEIKFCIVIKIEENQTPAIYLDSDIIAFAHEIKAEFDFDLYIYS</sequence>
<protein>
    <recommendedName>
        <fullName evidence="3">DUF4279 domain-containing protein</fullName>
    </recommendedName>
</protein>
<dbReference type="EMBL" id="BJMH01000005">
    <property type="protein sequence ID" value="GEB31689.1"/>
    <property type="molecule type" value="Genomic_DNA"/>
</dbReference>
<reference evidence="1 2" key="1">
    <citation type="submission" date="2019-06" db="EMBL/GenBank/DDBJ databases">
        <title>Whole genome shotgun sequence of Brevibacillus parabrevis NBRC 12334.</title>
        <authorList>
            <person name="Hosoyama A."/>
            <person name="Uohara A."/>
            <person name="Ohji S."/>
            <person name="Ichikawa N."/>
        </authorList>
    </citation>
    <scope>NUCLEOTIDE SEQUENCE [LARGE SCALE GENOMIC DNA]</scope>
    <source>
        <strain evidence="1 2">NBRC 12334</strain>
    </source>
</reference>
<gene>
    <name evidence="1" type="ORF">BPA01_12690</name>
</gene>
<comment type="caution">
    <text evidence="1">The sequence shown here is derived from an EMBL/GenBank/DDBJ whole genome shotgun (WGS) entry which is preliminary data.</text>
</comment>
<dbReference type="Proteomes" id="UP000316882">
    <property type="component" value="Unassembled WGS sequence"/>
</dbReference>
<accession>A0A4Y3PKL9</accession>
<dbReference type="InterPro" id="IPR025459">
    <property type="entry name" value="DUF4279"/>
</dbReference>
<evidence type="ECO:0008006" key="3">
    <source>
        <dbReference type="Google" id="ProtNLM"/>
    </source>
</evidence>
<proteinExistence type="predicted"/>
<evidence type="ECO:0000313" key="2">
    <source>
        <dbReference type="Proteomes" id="UP000316882"/>
    </source>
</evidence>
<dbReference type="AlphaFoldDB" id="A0A4Y3PKL9"/>
<name>A0A4Y3PKL9_BREPA</name>
<evidence type="ECO:0000313" key="1">
    <source>
        <dbReference type="EMBL" id="GEB31689.1"/>
    </source>
</evidence>
<dbReference type="RefSeq" id="WP_122964284.1">
    <property type="nucleotide sequence ID" value="NZ_BJMH01000005.1"/>
</dbReference>
<organism evidence="1 2">
    <name type="scientific">Brevibacillus parabrevis</name>
    <dbReference type="NCBI Taxonomy" id="54914"/>
    <lineage>
        <taxon>Bacteria</taxon>
        <taxon>Bacillati</taxon>
        <taxon>Bacillota</taxon>
        <taxon>Bacilli</taxon>
        <taxon>Bacillales</taxon>
        <taxon>Paenibacillaceae</taxon>
        <taxon>Brevibacillus</taxon>
    </lineage>
</organism>